<dbReference type="FunFam" id="3.30.160.60:FF:000446">
    <property type="entry name" value="Zinc finger protein"/>
    <property type="match status" value="1"/>
</dbReference>
<comment type="subcellular location">
    <subcellularLocation>
        <location evidence="1">Nucleus</location>
    </subcellularLocation>
</comment>
<feature type="domain" description="C2H2-type" evidence="13">
    <location>
        <begin position="80"/>
        <end position="107"/>
    </location>
</feature>
<keyword evidence="7" id="KW-0238">DNA-binding</keyword>
<evidence type="ECO:0000256" key="3">
    <source>
        <dbReference type="ARBA" id="ARBA00022737"/>
    </source>
</evidence>
<evidence type="ECO:0000256" key="2">
    <source>
        <dbReference type="ARBA" id="ARBA00022723"/>
    </source>
</evidence>
<dbReference type="AlphaFoldDB" id="A0A0B7NKC1"/>
<dbReference type="PANTHER" id="PTHR24393:SF34">
    <property type="entry name" value="PR_SET DOMAIN 13"/>
    <property type="match status" value="1"/>
</dbReference>
<dbReference type="GO" id="GO:0008270">
    <property type="term" value="F:zinc ion binding"/>
    <property type="evidence" value="ECO:0007669"/>
    <property type="project" value="UniProtKB-KW"/>
</dbReference>
<feature type="region of interest" description="Disordered" evidence="12">
    <location>
        <begin position="1"/>
        <end position="45"/>
    </location>
</feature>
<dbReference type="EMBL" id="LN733737">
    <property type="protein sequence ID" value="CEP17872.1"/>
    <property type="molecule type" value="Genomic_DNA"/>
</dbReference>
<evidence type="ECO:0000256" key="12">
    <source>
        <dbReference type="SAM" id="MobiDB-lite"/>
    </source>
</evidence>
<evidence type="ECO:0000256" key="8">
    <source>
        <dbReference type="ARBA" id="ARBA00023163"/>
    </source>
</evidence>
<dbReference type="OrthoDB" id="8922241at2759"/>
<keyword evidence="15" id="KW-1185">Reference proteome</keyword>
<dbReference type="Gene3D" id="3.30.160.60">
    <property type="entry name" value="Classic Zinc Finger"/>
    <property type="match status" value="3"/>
</dbReference>
<keyword evidence="3" id="KW-0677">Repeat</keyword>
<evidence type="ECO:0000259" key="13">
    <source>
        <dbReference type="PROSITE" id="PS50157"/>
    </source>
</evidence>
<dbReference type="SUPFAM" id="SSF57667">
    <property type="entry name" value="beta-beta-alpha zinc fingers"/>
    <property type="match status" value="2"/>
</dbReference>
<proteinExistence type="predicted"/>
<reference evidence="14 15" key="1">
    <citation type="submission" date="2014-09" db="EMBL/GenBank/DDBJ databases">
        <authorList>
            <person name="Ellenberger Sabrina"/>
        </authorList>
    </citation>
    <scope>NUCLEOTIDE SEQUENCE [LARGE SCALE GENOMIC DNA]</scope>
    <source>
        <strain evidence="14 15">CBS 412.66</strain>
    </source>
</reference>
<gene>
    <name evidence="14" type="primary">PARPA_12172.1 scaffold 44939</name>
</gene>
<organism evidence="14 15">
    <name type="scientific">Parasitella parasitica</name>
    <dbReference type="NCBI Taxonomy" id="35722"/>
    <lineage>
        <taxon>Eukaryota</taxon>
        <taxon>Fungi</taxon>
        <taxon>Fungi incertae sedis</taxon>
        <taxon>Mucoromycota</taxon>
        <taxon>Mucoromycotina</taxon>
        <taxon>Mucoromycetes</taxon>
        <taxon>Mucorales</taxon>
        <taxon>Mucorineae</taxon>
        <taxon>Mucoraceae</taxon>
        <taxon>Parasitella</taxon>
    </lineage>
</organism>
<dbReference type="PROSITE" id="PS00028">
    <property type="entry name" value="ZINC_FINGER_C2H2_1"/>
    <property type="match status" value="2"/>
</dbReference>
<feature type="domain" description="C2H2-type" evidence="13">
    <location>
        <begin position="52"/>
        <end position="79"/>
    </location>
</feature>
<keyword evidence="5" id="KW-0862">Zinc</keyword>
<evidence type="ECO:0000256" key="5">
    <source>
        <dbReference type="ARBA" id="ARBA00022833"/>
    </source>
</evidence>
<keyword evidence="8" id="KW-0804">Transcription</keyword>
<sequence length="348" mass="38989">MTAQHQNQWKESRSSSSTSIPSLLNEKPPNATHLPTPDEQDSNTKTVAEKPFVCKQCNQSFSRSHNLKSHLATHSPEKPFQCDTCNHLFRRQHDLKRHQKLHTGERPYVCTSCSRSFARLDALSRHQSAYGGTACSSNHHRNSIIAKVVPLHLKTGNSNTTSPPQHPTIPHINIDRPSSLPVSSPPLLPLTSSPTSINASPQQQALHLSLPPLRSNSLSSCGTSPSLIQFKLTDDALSSSSQPPFRSWSYPTNMSLSSPPSPHTTRILPSINDHVLLQQQIKHLEHENTTLKQELNQVSLDKQHIHDLEVENKLLKSLILDQSQPQDRKRLNDVDGIDLLKKVKYERE</sequence>
<dbReference type="Proteomes" id="UP000054107">
    <property type="component" value="Unassembled WGS sequence"/>
</dbReference>
<dbReference type="GO" id="GO:0000978">
    <property type="term" value="F:RNA polymerase II cis-regulatory region sequence-specific DNA binding"/>
    <property type="evidence" value="ECO:0007669"/>
    <property type="project" value="TreeGrafter"/>
</dbReference>
<dbReference type="InterPro" id="IPR013087">
    <property type="entry name" value="Znf_C2H2_type"/>
</dbReference>
<evidence type="ECO:0000256" key="7">
    <source>
        <dbReference type="ARBA" id="ARBA00023125"/>
    </source>
</evidence>
<dbReference type="GO" id="GO:0001228">
    <property type="term" value="F:DNA-binding transcription activator activity, RNA polymerase II-specific"/>
    <property type="evidence" value="ECO:0007669"/>
    <property type="project" value="TreeGrafter"/>
</dbReference>
<dbReference type="Pfam" id="PF13912">
    <property type="entry name" value="zf-C2H2_6"/>
    <property type="match status" value="1"/>
</dbReference>
<protein>
    <recommendedName>
        <fullName evidence="13">C2H2-type domain-containing protein</fullName>
    </recommendedName>
</protein>
<dbReference type="InterPro" id="IPR036236">
    <property type="entry name" value="Znf_C2H2_sf"/>
</dbReference>
<keyword evidence="2" id="KW-0479">Metal-binding</keyword>
<feature type="domain" description="C2H2-type" evidence="13">
    <location>
        <begin position="108"/>
        <end position="132"/>
    </location>
</feature>
<keyword evidence="9" id="KW-0539">Nucleus</keyword>
<evidence type="ECO:0000256" key="6">
    <source>
        <dbReference type="ARBA" id="ARBA00023015"/>
    </source>
</evidence>
<evidence type="ECO:0000256" key="4">
    <source>
        <dbReference type="ARBA" id="ARBA00022771"/>
    </source>
</evidence>
<evidence type="ECO:0000256" key="10">
    <source>
        <dbReference type="PROSITE-ProRule" id="PRU00042"/>
    </source>
</evidence>
<feature type="region of interest" description="Disordered" evidence="12">
    <location>
        <begin position="155"/>
        <end position="205"/>
    </location>
</feature>
<keyword evidence="11" id="KW-0175">Coiled coil</keyword>
<dbReference type="PROSITE" id="PS50157">
    <property type="entry name" value="ZINC_FINGER_C2H2_2"/>
    <property type="match status" value="3"/>
</dbReference>
<keyword evidence="4 10" id="KW-0863">Zinc-finger</keyword>
<dbReference type="FunFam" id="3.30.160.60:FF:001666">
    <property type="entry name" value="MDS1 and EVI1 complex locus"/>
    <property type="match status" value="1"/>
</dbReference>
<dbReference type="GO" id="GO:0005634">
    <property type="term" value="C:nucleus"/>
    <property type="evidence" value="ECO:0007669"/>
    <property type="project" value="UniProtKB-SubCell"/>
</dbReference>
<evidence type="ECO:0000256" key="9">
    <source>
        <dbReference type="ARBA" id="ARBA00023242"/>
    </source>
</evidence>
<evidence type="ECO:0000256" key="1">
    <source>
        <dbReference type="ARBA" id="ARBA00004123"/>
    </source>
</evidence>
<evidence type="ECO:0000313" key="15">
    <source>
        <dbReference type="Proteomes" id="UP000054107"/>
    </source>
</evidence>
<name>A0A0B7NKC1_9FUNG</name>
<dbReference type="FunFam" id="3.30.160.60:FF:001557">
    <property type="entry name" value="Transcription factor E4F1"/>
    <property type="match status" value="1"/>
</dbReference>
<dbReference type="SMART" id="SM00355">
    <property type="entry name" value="ZnF_C2H2"/>
    <property type="match status" value="3"/>
</dbReference>
<dbReference type="PANTHER" id="PTHR24393">
    <property type="entry name" value="ZINC FINGER PROTEIN"/>
    <property type="match status" value="1"/>
</dbReference>
<keyword evidence="6" id="KW-0805">Transcription regulation</keyword>
<dbReference type="STRING" id="35722.A0A0B7NKC1"/>
<accession>A0A0B7NKC1</accession>
<evidence type="ECO:0000256" key="11">
    <source>
        <dbReference type="SAM" id="Coils"/>
    </source>
</evidence>
<feature type="coiled-coil region" evidence="11">
    <location>
        <begin position="274"/>
        <end position="301"/>
    </location>
</feature>
<dbReference type="Pfam" id="PF00096">
    <property type="entry name" value="zf-C2H2"/>
    <property type="match status" value="2"/>
</dbReference>
<evidence type="ECO:0000313" key="14">
    <source>
        <dbReference type="EMBL" id="CEP17872.1"/>
    </source>
</evidence>